<evidence type="ECO:0000256" key="3">
    <source>
        <dbReference type="ARBA" id="ARBA00022723"/>
    </source>
</evidence>
<evidence type="ECO:0000256" key="9">
    <source>
        <dbReference type="ARBA" id="ARBA00023163"/>
    </source>
</evidence>
<comment type="similarity">
    <text evidence="2">Belongs to the krueppel C2H2-type zinc-finger protein family.</text>
</comment>
<keyword evidence="9" id="KW-0804">Transcription</keyword>
<dbReference type="Pfam" id="PF00096">
    <property type="entry name" value="zf-C2H2"/>
    <property type="match status" value="2"/>
</dbReference>
<dbReference type="SUPFAM" id="SSF57667">
    <property type="entry name" value="beta-beta-alpha zinc fingers"/>
    <property type="match status" value="2"/>
</dbReference>
<keyword evidence="8" id="KW-0238">DNA-binding</keyword>
<feature type="domain" description="C2H2-type" evidence="12">
    <location>
        <begin position="6"/>
        <end position="29"/>
    </location>
</feature>
<comment type="caution">
    <text evidence="13">The sequence shown here is derived from an EMBL/GenBank/DDBJ whole genome shotgun (WGS) entry which is preliminary data.</text>
</comment>
<feature type="non-terminal residue" evidence="13">
    <location>
        <position position="1"/>
    </location>
</feature>
<dbReference type="GO" id="GO:0008270">
    <property type="term" value="F:zinc ion binding"/>
    <property type="evidence" value="ECO:0007669"/>
    <property type="project" value="UniProtKB-KW"/>
</dbReference>
<evidence type="ECO:0000256" key="6">
    <source>
        <dbReference type="ARBA" id="ARBA00022833"/>
    </source>
</evidence>
<dbReference type="SMART" id="SM00355">
    <property type="entry name" value="ZnF_C2H2"/>
    <property type="match status" value="2"/>
</dbReference>
<reference evidence="13" key="1">
    <citation type="submission" date="2022-12" db="EMBL/GenBank/DDBJ databases">
        <title>Bird 10,000 Genomes (B10K) Project - Family phase.</title>
        <authorList>
            <person name="Zhang G."/>
        </authorList>
    </citation>
    <scope>NUCLEOTIDE SEQUENCE</scope>
    <source>
        <strain evidence="13">B10K-CU-030-46</strain>
        <tissue evidence="13">Muscle</tissue>
    </source>
</reference>
<keyword evidence="6" id="KW-0862">Zinc</keyword>
<dbReference type="EMBL" id="VWPS01001802">
    <property type="protein sequence ID" value="NXF00314.1"/>
    <property type="molecule type" value="Genomic_DNA"/>
</dbReference>
<evidence type="ECO:0000313" key="13">
    <source>
        <dbReference type="EMBL" id="NXF00314.1"/>
    </source>
</evidence>
<evidence type="ECO:0000256" key="7">
    <source>
        <dbReference type="ARBA" id="ARBA00023015"/>
    </source>
</evidence>
<dbReference type="GO" id="GO:0005634">
    <property type="term" value="C:nucleus"/>
    <property type="evidence" value="ECO:0007669"/>
    <property type="project" value="UniProtKB-SubCell"/>
</dbReference>
<dbReference type="Gene3D" id="3.30.160.60">
    <property type="entry name" value="Classic Zinc Finger"/>
    <property type="match status" value="2"/>
</dbReference>
<organism evidence="13">
    <name type="scientific">Menura novaehollandiae</name>
    <name type="common">superb lyrebird</name>
    <dbReference type="NCBI Taxonomy" id="47692"/>
    <lineage>
        <taxon>Eukaryota</taxon>
        <taxon>Metazoa</taxon>
        <taxon>Chordata</taxon>
        <taxon>Craniata</taxon>
        <taxon>Vertebrata</taxon>
        <taxon>Euteleostomi</taxon>
        <taxon>Archelosauria</taxon>
        <taxon>Archosauria</taxon>
        <taxon>Dinosauria</taxon>
        <taxon>Saurischia</taxon>
        <taxon>Theropoda</taxon>
        <taxon>Coelurosauria</taxon>
        <taxon>Aves</taxon>
        <taxon>Neognathae</taxon>
        <taxon>Neoaves</taxon>
        <taxon>Telluraves</taxon>
        <taxon>Australaves</taxon>
        <taxon>Passeriformes</taxon>
        <taxon>Menuridae</taxon>
        <taxon>Menura</taxon>
    </lineage>
</organism>
<protein>
    <submittedName>
        <fullName evidence="13">ZN629 protein</fullName>
    </submittedName>
</protein>
<dbReference type="PANTHER" id="PTHR23226:SF416">
    <property type="entry name" value="FI01424P"/>
    <property type="match status" value="1"/>
</dbReference>
<dbReference type="PROSITE" id="PS00028">
    <property type="entry name" value="ZINC_FINGER_C2H2_1"/>
    <property type="match status" value="2"/>
</dbReference>
<sequence>TGERPYKCLECGKSFSTSSLLIRHQTIHTYRCSECGKSFRKSSTLIRHQMMHAREQPYK</sequence>
<dbReference type="GO" id="GO:0000981">
    <property type="term" value="F:DNA-binding transcription factor activity, RNA polymerase II-specific"/>
    <property type="evidence" value="ECO:0007669"/>
    <property type="project" value="TreeGrafter"/>
</dbReference>
<accession>A0AA97NB20</accession>
<keyword evidence="4" id="KW-0677">Repeat</keyword>
<dbReference type="PROSITE" id="PS50157">
    <property type="entry name" value="ZINC_FINGER_C2H2_2"/>
    <property type="match status" value="2"/>
</dbReference>
<evidence type="ECO:0000313" key="14">
    <source>
        <dbReference type="Proteomes" id="UP000521578"/>
    </source>
</evidence>
<dbReference type="FunFam" id="3.30.160.60:FF:000098">
    <property type="entry name" value="Zinc finger protein 614"/>
    <property type="match status" value="1"/>
</dbReference>
<evidence type="ECO:0000256" key="11">
    <source>
        <dbReference type="PROSITE-ProRule" id="PRU00042"/>
    </source>
</evidence>
<keyword evidence="3" id="KW-0479">Metal-binding</keyword>
<evidence type="ECO:0000256" key="8">
    <source>
        <dbReference type="ARBA" id="ARBA00023125"/>
    </source>
</evidence>
<dbReference type="Proteomes" id="UP000521578">
    <property type="component" value="Unassembled WGS sequence"/>
</dbReference>
<evidence type="ECO:0000259" key="12">
    <source>
        <dbReference type="PROSITE" id="PS50157"/>
    </source>
</evidence>
<proteinExistence type="inferred from homology"/>
<evidence type="ECO:0000256" key="1">
    <source>
        <dbReference type="ARBA" id="ARBA00004123"/>
    </source>
</evidence>
<keyword evidence="5 11" id="KW-0863">Zinc-finger</keyword>
<name>A0AA97NB20_9PASS</name>
<evidence type="ECO:0000256" key="4">
    <source>
        <dbReference type="ARBA" id="ARBA00022737"/>
    </source>
</evidence>
<feature type="domain" description="C2H2-type" evidence="12">
    <location>
        <begin position="30"/>
        <end position="57"/>
    </location>
</feature>
<keyword evidence="10" id="KW-0539">Nucleus</keyword>
<dbReference type="PANTHER" id="PTHR23226">
    <property type="entry name" value="ZINC FINGER AND SCAN DOMAIN-CONTAINING"/>
    <property type="match status" value="1"/>
</dbReference>
<keyword evidence="7" id="KW-0805">Transcription regulation</keyword>
<dbReference type="FunFam" id="3.30.160.60:FF:001772">
    <property type="entry name" value="Uncharacterized protein"/>
    <property type="match status" value="1"/>
</dbReference>
<evidence type="ECO:0000256" key="10">
    <source>
        <dbReference type="ARBA" id="ARBA00023242"/>
    </source>
</evidence>
<evidence type="ECO:0000256" key="5">
    <source>
        <dbReference type="ARBA" id="ARBA00022771"/>
    </source>
</evidence>
<comment type="subcellular location">
    <subcellularLocation>
        <location evidence="1">Nucleus</location>
    </subcellularLocation>
</comment>
<dbReference type="GO" id="GO:0000978">
    <property type="term" value="F:RNA polymerase II cis-regulatory region sequence-specific DNA binding"/>
    <property type="evidence" value="ECO:0007669"/>
    <property type="project" value="TreeGrafter"/>
</dbReference>
<dbReference type="InterPro" id="IPR036236">
    <property type="entry name" value="Znf_C2H2_sf"/>
</dbReference>
<feature type="non-terminal residue" evidence="13">
    <location>
        <position position="59"/>
    </location>
</feature>
<dbReference type="AlphaFoldDB" id="A0AA97NB20"/>
<dbReference type="InterPro" id="IPR013087">
    <property type="entry name" value="Znf_C2H2_type"/>
</dbReference>
<gene>
    <name evidence="13" type="primary">Znf629_0</name>
    <name evidence="13" type="ORF">MENNOV_R15937</name>
</gene>
<keyword evidence="14" id="KW-1185">Reference proteome</keyword>
<evidence type="ECO:0000256" key="2">
    <source>
        <dbReference type="ARBA" id="ARBA00006991"/>
    </source>
</evidence>